<organism evidence="3 5">
    <name type="scientific">Duganella violaceipulchra</name>
    <dbReference type="NCBI Taxonomy" id="2849652"/>
    <lineage>
        <taxon>Bacteria</taxon>
        <taxon>Pseudomonadati</taxon>
        <taxon>Pseudomonadota</taxon>
        <taxon>Betaproteobacteria</taxon>
        <taxon>Burkholderiales</taxon>
        <taxon>Oxalobacteraceae</taxon>
        <taxon>Telluria group</taxon>
        <taxon>Duganella</taxon>
    </lineage>
</organism>
<feature type="chain" id="PRO_5041324697" evidence="1">
    <location>
        <begin position="20"/>
        <end position="101"/>
    </location>
</feature>
<dbReference type="Pfam" id="PF00497">
    <property type="entry name" value="SBP_bac_3"/>
    <property type="match status" value="1"/>
</dbReference>
<dbReference type="EMBL" id="JAHTGR010000005">
    <property type="protein sequence ID" value="MBV6321641.1"/>
    <property type="molecule type" value="Genomic_DNA"/>
</dbReference>
<gene>
    <name evidence="3" type="ORF">KVP70_11890</name>
    <name evidence="4" type="ORF">L1274_001799</name>
</gene>
<keyword evidence="1" id="KW-0732">Signal</keyword>
<evidence type="ECO:0000313" key="4">
    <source>
        <dbReference type="EMBL" id="MCP2008099.1"/>
    </source>
</evidence>
<evidence type="ECO:0000313" key="6">
    <source>
        <dbReference type="Proteomes" id="UP001162889"/>
    </source>
</evidence>
<reference evidence="4" key="2">
    <citation type="submission" date="2022-03" db="EMBL/GenBank/DDBJ databases">
        <title>Genome Encyclopedia of Bacteria and Archaea VI: Functional Genomics of Type Strains.</title>
        <authorList>
            <person name="Whitman W."/>
        </authorList>
    </citation>
    <scope>NUCLEOTIDE SEQUENCE</scope>
    <source>
        <strain evidence="4">HSC-15S17</strain>
    </source>
</reference>
<dbReference type="RefSeq" id="WP_217942417.1">
    <property type="nucleotide sequence ID" value="NZ_JAHTGR010000005.1"/>
</dbReference>
<evidence type="ECO:0000313" key="5">
    <source>
        <dbReference type="Proteomes" id="UP001155901"/>
    </source>
</evidence>
<dbReference type="Proteomes" id="UP001162889">
    <property type="component" value="Unassembled WGS sequence"/>
</dbReference>
<evidence type="ECO:0000256" key="1">
    <source>
        <dbReference type="SAM" id="SignalP"/>
    </source>
</evidence>
<evidence type="ECO:0000313" key="3">
    <source>
        <dbReference type="EMBL" id="MBV6321641.1"/>
    </source>
</evidence>
<reference evidence="3" key="1">
    <citation type="submission" date="2021-07" db="EMBL/GenBank/DDBJ databases">
        <title>Characterization of violacein-producing bacteria and related species.</title>
        <authorList>
            <person name="Wilson H.S."/>
            <person name="De Leon M.E."/>
        </authorList>
    </citation>
    <scope>NUCLEOTIDE SEQUENCE</scope>
    <source>
        <strain evidence="3">HSC-15S17</strain>
    </source>
</reference>
<keyword evidence="6" id="KW-1185">Reference proteome</keyword>
<dbReference type="Proteomes" id="UP001155901">
    <property type="component" value="Unassembled WGS sequence"/>
</dbReference>
<proteinExistence type="predicted"/>
<protein>
    <submittedName>
        <fullName evidence="4">ABC-type amino acid transport substrate-binding protein</fullName>
    </submittedName>
    <submittedName>
        <fullName evidence="3">Transporter substrate-binding domain-containing protein</fullName>
    </submittedName>
</protein>
<name>A0AA41KZY6_9BURK</name>
<dbReference type="InterPro" id="IPR001638">
    <property type="entry name" value="Solute-binding_3/MltF_N"/>
</dbReference>
<feature type="domain" description="Solute-binding protein family 3/N-terminal" evidence="2">
    <location>
        <begin position="30"/>
        <end position="100"/>
    </location>
</feature>
<sequence>MLTRSLLTLLAMCWAQAMAAELEGDCPKVVVSADPDYPPLHWYDGKELRGPSIELATRILADLKIPYEVRYVGPWKRVLANASVGKIDLVATLKIQPERER</sequence>
<comment type="caution">
    <text evidence="3">The sequence shown here is derived from an EMBL/GenBank/DDBJ whole genome shotgun (WGS) entry which is preliminary data.</text>
</comment>
<dbReference type="AlphaFoldDB" id="A0AA41KZY6"/>
<evidence type="ECO:0000259" key="2">
    <source>
        <dbReference type="Pfam" id="PF00497"/>
    </source>
</evidence>
<dbReference type="EMBL" id="JALJZU010000003">
    <property type="protein sequence ID" value="MCP2008099.1"/>
    <property type="molecule type" value="Genomic_DNA"/>
</dbReference>
<feature type="signal peptide" evidence="1">
    <location>
        <begin position="1"/>
        <end position="19"/>
    </location>
</feature>
<accession>A0AA41KZY6</accession>